<gene>
    <name evidence="1" type="ORF">PILCRDRAFT_826112</name>
</gene>
<dbReference type="InParanoid" id="A0A0C3FA04"/>
<reference evidence="2" key="2">
    <citation type="submission" date="2015-01" db="EMBL/GenBank/DDBJ databases">
        <title>Evolutionary Origins and Diversification of the Mycorrhizal Mutualists.</title>
        <authorList>
            <consortium name="DOE Joint Genome Institute"/>
            <consortium name="Mycorrhizal Genomics Consortium"/>
            <person name="Kohler A."/>
            <person name="Kuo A."/>
            <person name="Nagy L.G."/>
            <person name="Floudas D."/>
            <person name="Copeland A."/>
            <person name="Barry K.W."/>
            <person name="Cichocki N."/>
            <person name="Veneault-Fourrey C."/>
            <person name="LaButti K."/>
            <person name="Lindquist E.A."/>
            <person name="Lipzen A."/>
            <person name="Lundell T."/>
            <person name="Morin E."/>
            <person name="Murat C."/>
            <person name="Riley R."/>
            <person name="Ohm R."/>
            <person name="Sun H."/>
            <person name="Tunlid A."/>
            <person name="Henrissat B."/>
            <person name="Grigoriev I.V."/>
            <person name="Hibbett D.S."/>
            <person name="Martin F."/>
        </authorList>
    </citation>
    <scope>NUCLEOTIDE SEQUENCE [LARGE SCALE GENOMIC DNA]</scope>
    <source>
        <strain evidence="2">F 1598</strain>
    </source>
</reference>
<dbReference type="EMBL" id="KN833032">
    <property type="protein sequence ID" value="KIM76714.1"/>
    <property type="molecule type" value="Genomic_DNA"/>
</dbReference>
<dbReference type="HOGENOM" id="CLU_1825998_0_0_1"/>
<evidence type="ECO:0000313" key="2">
    <source>
        <dbReference type="Proteomes" id="UP000054166"/>
    </source>
</evidence>
<dbReference type="AlphaFoldDB" id="A0A0C3FA04"/>
<accession>A0A0C3FA04</accession>
<reference evidence="1 2" key="1">
    <citation type="submission" date="2014-04" db="EMBL/GenBank/DDBJ databases">
        <authorList>
            <consortium name="DOE Joint Genome Institute"/>
            <person name="Kuo A."/>
            <person name="Tarkka M."/>
            <person name="Buscot F."/>
            <person name="Kohler A."/>
            <person name="Nagy L.G."/>
            <person name="Floudas D."/>
            <person name="Copeland A."/>
            <person name="Barry K.W."/>
            <person name="Cichocki N."/>
            <person name="Veneault-Fourrey C."/>
            <person name="LaButti K."/>
            <person name="Lindquist E.A."/>
            <person name="Lipzen A."/>
            <person name="Lundell T."/>
            <person name="Morin E."/>
            <person name="Murat C."/>
            <person name="Sun H."/>
            <person name="Tunlid A."/>
            <person name="Henrissat B."/>
            <person name="Grigoriev I.V."/>
            <person name="Hibbett D.S."/>
            <person name="Martin F."/>
            <person name="Nordberg H.P."/>
            <person name="Cantor M.N."/>
            <person name="Hua S.X."/>
        </authorList>
    </citation>
    <scope>NUCLEOTIDE SEQUENCE [LARGE SCALE GENOMIC DNA]</scope>
    <source>
        <strain evidence="1 2">F 1598</strain>
    </source>
</reference>
<dbReference type="Proteomes" id="UP000054166">
    <property type="component" value="Unassembled WGS sequence"/>
</dbReference>
<organism evidence="1 2">
    <name type="scientific">Piloderma croceum (strain F 1598)</name>
    <dbReference type="NCBI Taxonomy" id="765440"/>
    <lineage>
        <taxon>Eukaryota</taxon>
        <taxon>Fungi</taxon>
        <taxon>Dikarya</taxon>
        <taxon>Basidiomycota</taxon>
        <taxon>Agaricomycotina</taxon>
        <taxon>Agaricomycetes</taxon>
        <taxon>Agaricomycetidae</taxon>
        <taxon>Atheliales</taxon>
        <taxon>Atheliaceae</taxon>
        <taxon>Piloderma</taxon>
    </lineage>
</organism>
<evidence type="ECO:0000313" key="1">
    <source>
        <dbReference type="EMBL" id="KIM76714.1"/>
    </source>
</evidence>
<sequence>MSQRAKRRRPTMIVHTTRGKLAASKQNDSDSVPFQRVEKCRMRTFRGCGRGPGQVHIRLLCRAVLHRKKWFCEKNCVRRTTQGGLYMLYANRSHSRIAETKQVPKTDGSPTSAHQFKAFRIPVFNNIDRGRINLSVQVNPK</sequence>
<name>A0A0C3FA04_PILCF</name>
<keyword evidence="2" id="KW-1185">Reference proteome</keyword>
<proteinExistence type="predicted"/>
<protein>
    <submittedName>
        <fullName evidence="1">Uncharacterized protein</fullName>
    </submittedName>
</protein>